<dbReference type="SMART" id="SM00908">
    <property type="entry name" value="Gal-bind_lectin"/>
    <property type="match status" value="1"/>
</dbReference>
<dbReference type="GO" id="GO:0098588">
    <property type="term" value="C:bounding membrane of organelle"/>
    <property type="evidence" value="ECO:0007669"/>
    <property type="project" value="UniProtKB-ARBA"/>
</dbReference>
<organism evidence="4 5">
    <name type="scientific">Lepeophtheirus salmonis</name>
    <name type="common">Salmon louse</name>
    <name type="synonym">Caligus salmonis</name>
    <dbReference type="NCBI Taxonomy" id="72036"/>
    <lineage>
        <taxon>Eukaryota</taxon>
        <taxon>Metazoa</taxon>
        <taxon>Ecdysozoa</taxon>
        <taxon>Arthropoda</taxon>
        <taxon>Crustacea</taxon>
        <taxon>Multicrustacea</taxon>
        <taxon>Hexanauplia</taxon>
        <taxon>Copepoda</taxon>
        <taxon>Siphonostomatoida</taxon>
        <taxon>Caligidae</taxon>
        <taxon>Lepeophtheirus</taxon>
    </lineage>
</organism>
<name>A0A7R8D4H5_LEPSM</name>
<comment type="similarity">
    <text evidence="1">Belongs to the TECPR1 family.</text>
</comment>
<dbReference type="SMART" id="SM00693">
    <property type="entry name" value="DysFN"/>
    <property type="match status" value="1"/>
</dbReference>
<dbReference type="Pfam" id="PF06462">
    <property type="entry name" value="Hyd_WA"/>
    <property type="match status" value="1"/>
</dbReference>
<dbReference type="InterPro" id="IPR013320">
    <property type="entry name" value="ConA-like_dom_sf"/>
</dbReference>
<dbReference type="Pfam" id="PF00337">
    <property type="entry name" value="Gal-bind_lectin"/>
    <property type="match status" value="1"/>
</dbReference>
<evidence type="ECO:0000256" key="1">
    <source>
        <dbReference type="ARBA" id="ARBA00005966"/>
    </source>
</evidence>
<gene>
    <name evidence="4" type="ORF">LSAA_12736</name>
</gene>
<keyword evidence="3" id="KW-0677">Repeat</keyword>
<dbReference type="Gene3D" id="2.60.120.200">
    <property type="match status" value="1"/>
</dbReference>
<evidence type="ECO:0000256" key="3">
    <source>
        <dbReference type="ARBA" id="ARBA00022737"/>
    </source>
</evidence>
<dbReference type="SMART" id="SM00694">
    <property type="entry name" value="DysFC"/>
    <property type="match status" value="1"/>
</dbReference>
<dbReference type="Pfam" id="PF06398">
    <property type="entry name" value="Pex24p"/>
    <property type="match status" value="1"/>
</dbReference>
<sequence>MMEHSSWVKKGQCSVLTYSRNWEGCVLELEQTKSNDHAGEPIFGTLSIFGLKKVKEHISTSEITAVCQTGEKTFSEKETWQTHLISGVNQIRNTCGTPGKGSVFSVTQNGEVCVFDPKPLHSLSDLKMGFLYGSMLEFVVDVNMDAKKFCFNLTNEPASPNGRPSIIYFHFNPRFDTNNVVLNTYNSGFWGSEEMGPVFLMNEAGDAEKSFSPGTSVTILIKADENHFQVIVNGAPYVKFNYRHAVEDITHLEIWAPYDMYWRVIGGGHLSKVSSCQLSGLVWGIGYDFTPWVYTKGWGGAHFKDVDASGDSGVHPMTDTKYYYIFENQRWNPLTGFTAHGLLPTDRSSWSNKSGRVSLTKDNIKPPSIHWKWATDWIVSFDTPGGVDKDGWQYASDFPNKYQGKSSTFDYVRRRRWMKKAKLVTTGPWKKLGSTKLVDMSFGCQVHSDGSVDVWAVSIKGEALSRKNVSQSQPEGTEWEPHPGDVPFQSISCTTDGVYLKSIEAGNWETLWAIDSELRLYLRREISEIRPEGCGWTSPVCPESVKDISVSINGELWGVLESVKIRGQIVYDVMARRTGMTSTLPQGTAWEYVIGPGWKQLCVRSMDRKNME</sequence>
<dbReference type="AlphaFoldDB" id="A0A7R8D4H5"/>
<dbReference type="InterPro" id="IPR051513">
    <property type="entry name" value="Tectonin_beta-prop"/>
</dbReference>
<dbReference type="InterPro" id="IPR006624">
    <property type="entry name" value="Beta-propeller_rpt_TECPR"/>
</dbReference>
<dbReference type="InterPro" id="IPR010482">
    <property type="entry name" value="TECPR1-like_DysF"/>
</dbReference>
<evidence type="ECO:0000313" key="4">
    <source>
        <dbReference type="EMBL" id="CAF2994507.1"/>
    </source>
</evidence>
<accession>A0A7R8D4H5</accession>
<dbReference type="PANTHER" id="PTHR23250:SF1">
    <property type="entry name" value="TECTONIN BETA-PROPELLER REPEAT-CONTAINING PROTEIN 1"/>
    <property type="match status" value="1"/>
</dbReference>
<dbReference type="CDD" id="cd00070">
    <property type="entry name" value="GLECT"/>
    <property type="match status" value="1"/>
</dbReference>
<dbReference type="GO" id="GO:0005737">
    <property type="term" value="C:cytoplasm"/>
    <property type="evidence" value="ECO:0007669"/>
    <property type="project" value="UniProtKB-ARBA"/>
</dbReference>
<keyword evidence="5" id="KW-1185">Reference proteome</keyword>
<dbReference type="SUPFAM" id="SSF49899">
    <property type="entry name" value="Concanavalin A-like lectins/glucanases"/>
    <property type="match status" value="1"/>
</dbReference>
<dbReference type="SMART" id="SM00706">
    <property type="entry name" value="TECPR"/>
    <property type="match status" value="3"/>
</dbReference>
<dbReference type="PANTHER" id="PTHR23250">
    <property type="entry name" value="DYSFERLIN-RELATED"/>
    <property type="match status" value="1"/>
</dbReference>
<dbReference type="EMBL" id="HG994586">
    <property type="protein sequence ID" value="CAF2994507.1"/>
    <property type="molecule type" value="Genomic_DNA"/>
</dbReference>
<dbReference type="SMART" id="SM00276">
    <property type="entry name" value="GLECT"/>
    <property type="match status" value="1"/>
</dbReference>
<evidence type="ECO:0000313" key="5">
    <source>
        <dbReference type="Proteomes" id="UP000675881"/>
    </source>
</evidence>
<dbReference type="Proteomes" id="UP000675881">
    <property type="component" value="Chromosome 7"/>
</dbReference>
<reference evidence="4" key="1">
    <citation type="submission" date="2021-02" db="EMBL/GenBank/DDBJ databases">
        <authorList>
            <person name="Bekaert M."/>
        </authorList>
    </citation>
    <scope>NUCLEOTIDE SEQUENCE</scope>
    <source>
        <strain evidence="4">IoA-00</strain>
    </source>
</reference>
<proteinExistence type="inferred from homology"/>
<dbReference type="PROSITE" id="PS51304">
    <property type="entry name" value="GALECTIN"/>
    <property type="match status" value="1"/>
</dbReference>
<protein>
    <submittedName>
        <fullName evidence="4">TECPR1</fullName>
    </submittedName>
</protein>
<dbReference type="InterPro" id="IPR001079">
    <property type="entry name" value="Galectin_CRD"/>
</dbReference>
<evidence type="ECO:0000256" key="2">
    <source>
        <dbReference type="ARBA" id="ARBA00022734"/>
    </source>
</evidence>
<dbReference type="OrthoDB" id="72441at2759"/>
<dbReference type="GO" id="GO:0030246">
    <property type="term" value="F:carbohydrate binding"/>
    <property type="evidence" value="ECO:0007669"/>
    <property type="project" value="UniProtKB-KW"/>
</dbReference>
<dbReference type="InterPro" id="IPR006614">
    <property type="entry name" value="Peroxin/Ferlin"/>
</dbReference>
<keyword evidence="2" id="KW-0430">Lectin</keyword>